<sequence length="92" mass="10585">MKPNEEAHKGTSLTNVKLKTNPMQECVMNGEELTWQIPETELTDSNSLRYPSQPARKWESKLNDTPYWRARTSALCPKEKFKKSAKSITEAE</sequence>
<protein>
    <submittedName>
        <fullName evidence="1">Uncharacterized protein</fullName>
    </submittedName>
</protein>
<evidence type="ECO:0000313" key="1">
    <source>
        <dbReference type="EMBL" id="MPC51276.1"/>
    </source>
</evidence>
<keyword evidence="2" id="KW-1185">Reference proteome</keyword>
<dbReference type="EMBL" id="VSRR010010072">
    <property type="protein sequence ID" value="MPC51276.1"/>
    <property type="molecule type" value="Genomic_DNA"/>
</dbReference>
<dbReference type="AlphaFoldDB" id="A0A5B7G0E2"/>
<name>A0A5B7G0E2_PORTR</name>
<comment type="caution">
    <text evidence="1">The sequence shown here is derived from an EMBL/GenBank/DDBJ whole genome shotgun (WGS) entry which is preliminary data.</text>
</comment>
<dbReference type="Proteomes" id="UP000324222">
    <property type="component" value="Unassembled WGS sequence"/>
</dbReference>
<accession>A0A5B7G0E2</accession>
<organism evidence="1 2">
    <name type="scientific">Portunus trituberculatus</name>
    <name type="common">Swimming crab</name>
    <name type="synonym">Neptunus trituberculatus</name>
    <dbReference type="NCBI Taxonomy" id="210409"/>
    <lineage>
        <taxon>Eukaryota</taxon>
        <taxon>Metazoa</taxon>
        <taxon>Ecdysozoa</taxon>
        <taxon>Arthropoda</taxon>
        <taxon>Crustacea</taxon>
        <taxon>Multicrustacea</taxon>
        <taxon>Malacostraca</taxon>
        <taxon>Eumalacostraca</taxon>
        <taxon>Eucarida</taxon>
        <taxon>Decapoda</taxon>
        <taxon>Pleocyemata</taxon>
        <taxon>Brachyura</taxon>
        <taxon>Eubrachyura</taxon>
        <taxon>Portunoidea</taxon>
        <taxon>Portunidae</taxon>
        <taxon>Portuninae</taxon>
        <taxon>Portunus</taxon>
    </lineage>
</organism>
<reference evidence="1 2" key="1">
    <citation type="submission" date="2019-05" db="EMBL/GenBank/DDBJ databases">
        <title>Another draft genome of Portunus trituberculatus and its Hox gene families provides insights of decapod evolution.</title>
        <authorList>
            <person name="Jeong J.-H."/>
            <person name="Song I."/>
            <person name="Kim S."/>
            <person name="Choi T."/>
            <person name="Kim D."/>
            <person name="Ryu S."/>
            <person name="Kim W."/>
        </authorList>
    </citation>
    <scope>NUCLEOTIDE SEQUENCE [LARGE SCALE GENOMIC DNA]</scope>
    <source>
        <tissue evidence="1">Muscle</tissue>
    </source>
</reference>
<gene>
    <name evidence="1" type="ORF">E2C01_045120</name>
</gene>
<evidence type="ECO:0000313" key="2">
    <source>
        <dbReference type="Proteomes" id="UP000324222"/>
    </source>
</evidence>
<proteinExistence type="predicted"/>